<keyword evidence="2" id="KW-0238">DNA-binding</keyword>
<keyword evidence="6" id="KW-1185">Reference proteome</keyword>
<dbReference type="SUPFAM" id="SSF46689">
    <property type="entry name" value="Homeodomain-like"/>
    <property type="match status" value="1"/>
</dbReference>
<dbReference type="AlphaFoldDB" id="A0A5B7DV01"/>
<evidence type="ECO:0000259" key="4">
    <source>
        <dbReference type="PROSITE" id="PS51253"/>
    </source>
</evidence>
<dbReference type="Gene3D" id="1.10.10.60">
    <property type="entry name" value="Homeodomain-like"/>
    <property type="match status" value="1"/>
</dbReference>
<sequence length="82" mass="9842">MELMLTIWIEDRNQKRMPVSQALIMDKTRSLWDAIKMEEEAELQPSTSGAQPSTSGPHRYEEFKASEGWFRQFKSHEFRWFF</sequence>
<name>A0A5B7DV01_PORTR</name>
<gene>
    <name evidence="5" type="primary">TIGD1_2</name>
    <name evidence="5" type="ORF">E2C01_018236</name>
</gene>
<reference evidence="5 6" key="1">
    <citation type="submission" date="2019-05" db="EMBL/GenBank/DDBJ databases">
        <title>Another draft genome of Portunus trituberculatus and its Hox gene families provides insights of decapod evolution.</title>
        <authorList>
            <person name="Jeong J.-H."/>
            <person name="Song I."/>
            <person name="Kim S."/>
            <person name="Choi T."/>
            <person name="Kim D."/>
            <person name="Ryu S."/>
            <person name="Kim W."/>
        </authorList>
    </citation>
    <scope>NUCLEOTIDE SEQUENCE [LARGE SCALE GENOMIC DNA]</scope>
    <source>
        <tissue evidence="5">Muscle</tissue>
    </source>
</reference>
<dbReference type="InterPro" id="IPR009057">
    <property type="entry name" value="Homeodomain-like_sf"/>
</dbReference>
<dbReference type="PROSITE" id="PS51253">
    <property type="entry name" value="HTH_CENPB"/>
    <property type="match status" value="1"/>
</dbReference>
<evidence type="ECO:0000256" key="1">
    <source>
        <dbReference type="ARBA" id="ARBA00004123"/>
    </source>
</evidence>
<proteinExistence type="predicted"/>
<accession>A0A5B7DV01</accession>
<feature type="domain" description="HTH CENPB-type" evidence="4">
    <location>
        <begin position="1"/>
        <end position="82"/>
    </location>
</feature>
<organism evidence="5 6">
    <name type="scientific">Portunus trituberculatus</name>
    <name type="common">Swimming crab</name>
    <name type="synonym">Neptunus trituberculatus</name>
    <dbReference type="NCBI Taxonomy" id="210409"/>
    <lineage>
        <taxon>Eukaryota</taxon>
        <taxon>Metazoa</taxon>
        <taxon>Ecdysozoa</taxon>
        <taxon>Arthropoda</taxon>
        <taxon>Crustacea</taxon>
        <taxon>Multicrustacea</taxon>
        <taxon>Malacostraca</taxon>
        <taxon>Eumalacostraca</taxon>
        <taxon>Eucarida</taxon>
        <taxon>Decapoda</taxon>
        <taxon>Pleocyemata</taxon>
        <taxon>Brachyura</taxon>
        <taxon>Eubrachyura</taxon>
        <taxon>Portunoidea</taxon>
        <taxon>Portunidae</taxon>
        <taxon>Portuninae</taxon>
        <taxon>Portunus</taxon>
    </lineage>
</organism>
<evidence type="ECO:0000313" key="5">
    <source>
        <dbReference type="EMBL" id="MPC25135.1"/>
    </source>
</evidence>
<dbReference type="EMBL" id="VSRR010001420">
    <property type="protein sequence ID" value="MPC25135.1"/>
    <property type="molecule type" value="Genomic_DNA"/>
</dbReference>
<evidence type="ECO:0000313" key="6">
    <source>
        <dbReference type="Proteomes" id="UP000324222"/>
    </source>
</evidence>
<dbReference type="InterPro" id="IPR006600">
    <property type="entry name" value="HTH_CenpB_DNA-bd_dom"/>
</dbReference>
<protein>
    <submittedName>
        <fullName evidence="5">Tigger transposable element-derived protein 1</fullName>
    </submittedName>
</protein>
<evidence type="ECO:0000256" key="2">
    <source>
        <dbReference type="ARBA" id="ARBA00023125"/>
    </source>
</evidence>
<dbReference type="GO" id="GO:0005634">
    <property type="term" value="C:nucleus"/>
    <property type="evidence" value="ECO:0007669"/>
    <property type="project" value="UniProtKB-SubCell"/>
</dbReference>
<evidence type="ECO:0000256" key="3">
    <source>
        <dbReference type="SAM" id="MobiDB-lite"/>
    </source>
</evidence>
<comment type="caution">
    <text evidence="5">The sequence shown here is derived from an EMBL/GenBank/DDBJ whole genome shotgun (WGS) entry which is preliminary data.</text>
</comment>
<dbReference type="GO" id="GO:0003677">
    <property type="term" value="F:DNA binding"/>
    <property type="evidence" value="ECO:0007669"/>
    <property type="project" value="UniProtKB-KW"/>
</dbReference>
<dbReference type="Proteomes" id="UP000324222">
    <property type="component" value="Unassembled WGS sequence"/>
</dbReference>
<feature type="compositionally biased region" description="Polar residues" evidence="3">
    <location>
        <begin position="44"/>
        <end position="56"/>
    </location>
</feature>
<dbReference type="OrthoDB" id="6372364at2759"/>
<comment type="subcellular location">
    <subcellularLocation>
        <location evidence="1">Nucleus</location>
    </subcellularLocation>
</comment>
<feature type="region of interest" description="Disordered" evidence="3">
    <location>
        <begin position="40"/>
        <end position="59"/>
    </location>
</feature>